<gene>
    <name evidence="3" type="ORF">FKZ61_14245</name>
</gene>
<keyword evidence="4" id="KW-1185">Reference proteome</keyword>
<comment type="caution">
    <text evidence="3">The sequence shown here is derived from an EMBL/GenBank/DDBJ whole genome shotgun (WGS) entry which is preliminary data.</text>
</comment>
<evidence type="ECO:0000313" key="3">
    <source>
        <dbReference type="EMBL" id="TQE94964.1"/>
    </source>
</evidence>
<dbReference type="EMBL" id="VIGC01000018">
    <property type="protein sequence ID" value="TQE94964.1"/>
    <property type="molecule type" value="Genomic_DNA"/>
</dbReference>
<dbReference type="Pfam" id="PF12229">
    <property type="entry name" value="PG_binding_4"/>
    <property type="match status" value="1"/>
</dbReference>
<sequence length="597" mass="63909">MQSTLRLPRSSPRLRRTPLDFVAILVGLLALTLCSLAFFWQFWHTNRIFTGVTVAGVPVGGLTRSEALGQLQRSLSRYPVPPISLAYQNRQWPVTAEQVGVRVDLLAAINQAYLLGRQGNLADRLADQFFLAWWGHEVAPPLQVDENRLRHLVGQVATAVQASQSAAEGGAAAITVDIDATVATLVQALHTNATGAPVQVPLRVQAVAPSAPAPALPVPSEPATPTRGPLLLRNLQFGIDMALDAVTLETVVQSWDPLQLDEGALRMLLEGWAQQINLAPRDARLRFDRATGTVTVLQPSQPGRRLDVDATLASIRTALASGAGEAVLAVQPVAPAVDMNRIAEMGIRELVASATTYFAGSSAARVHNIEVAAAKFDGVVIPPGGIFSFNQLVEDVSAANGFEDSLIIWGDRTAVGVGGGVCQVSTTIFRAAYAAGLPIVERYNHGYVVSWYGEPGLDATIFTPTVDLRFRNDTGAYLLIEPVVDSQGGTITFNLYGTRPDRQVIVSKPVISDVIDPGPPVYTVDESLAPGQKKQVEWQQQGMTVKVERTIIENGVSRTETLTSKYQPWRAVYLVGPGTEIPATPTPAPEAAAPSTP</sequence>
<dbReference type="InterPro" id="IPR022029">
    <property type="entry name" value="YoaR-like_PG-bd"/>
</dbReference>
<dbReference type="InterPro" id="IPR052913">
    <property type="entry name" value="Glycopeptide_resist_protein"/>
</dbReference>
<dbReference type="InParanoid" id="A0A540VDY6"/>
<reference evidence="3 4" key="1">
    <citation type="submission" date="2019-06" db="EMBL/GenBank/DDBJ databases">
        <title>Genome sequence of Litorilinea aerophila BAA-2444.</title>
        <authorList>
            <person name="Maclea K.S."/>
            <person name="Maurais E.G."/>
            <person name="Iannazzi L.C."/>
        </authorList>
    </citation>
    <scope>NUCLEOTIDE SEQUENCE [LARGE SCALE GENOMIC DNA]</scope>
    <source>
        <strain evidence="3 4">ATCC BAA-2444</strain>
    </source>
</reference>
<dbReference type="AlphaFoldDB" id="A0A540VDY6"/>
<accession>A0A540VDY6</accession>
<evidence type="ECO:0000259" key="2">
    <source>
        <dbReference type="Pfam" id="PF12229"/>
    </source>
</evidence>
<protein>
    <recommendedName>
        <fullName evidence="2">YoaR-like putative peptidoglycan binding domain-containing protein</fullName>
    </recommendedName>
</protein>
<keyword evidence="1" id="KW-1133">Transmembrane helix</keyword>
<organism evidence="3 4">
    <name type="scientific">Litorilinea aerophila</name>
    <dbReference type="NCBI Taxonomy" id="1204385"/>
    <lineage>
        <taxon>Bacteria</taxon>
        <taxon>Bacillati</taxon>
        <taxon>Chloroflexota</taxon>
        <taxon>Caldilineae</taxon>
        <taxon>Caldilineales</taxon>
        <taxon>Caldilineaceae</taxon>
        <taxon>Litorilinea</taxon>
    </lineage>
</organism>
<dbReference type="PANTHER" id="PTHR35788:SF1">
    <property type="entry name" value="EXPORTED PROTEIN"/>
    <property type="match status" value="1"/>
</dbReference>
<name>A0A540VDY6_9CHLR</name>
<evidence type="ECO:0000313" key="4">
    <source>
        <dbReference type="Proteomes" id="UP000317371"/>
    </source>
</evidence>
<dbReference type="InterPro" id="IPR007391">
    <property type="entry name" value="Vancomycin_resist_VanW"/>
</dbReference>
<keyword evidence="1" id="KW-0812">Transmembrane</keyword>
<evidence type="ECO:0000256" key="1">
    <source>
        <dbReference type="SAM" id="Phobius"/>
    </source>
</evidence>
<dbReference type="Pfam" id="PF04294">
    <property type="entry name" value="VanW"/>
    <property type="match status" value="1"/>
</dbReference>
<dbReference type="RefSeq" id="WP_141610816.1">
    <property type="nucleotide sequence ID" value="NZ_VIGC02000018.1"/>
</dbReference>
<dbReference type="PANTHER" id="PTHR35788">
    <property type="entry name" value="EXPORTED PROTEIN-RELATED"/>
    <property type="match status" value="1"/>
</dbReference>
<feature type="transmembrane region" description="Helical" evidence="1">
    <location>
        <begin position="21"/>
        <end position="43"/>
    </location>
</feature>
<keyword evidence="1" id="KW-0472">Membrane</keyword>
<dbReference type="Proteomes" id="UP000317371">
    <property type="component" value="Unassembled WGS sequence"/>
</dbReference>
<proteinExistence type="predicted"/>
<feature type="domain" description="YoaR-like putative peptidoglycan binding" evidence="2">
    <location>
        <begin position="258"/>
        <end position="322"/>
    </location>
</feature>
<dbReference type="OrthoDB" id="9797191at2"/>